<sequence>MAPLFFLHLPKTGGTSIRYAAHEIFPKDKIFMLYGKDSSTTHPYANDIMYYRGGMQIGDQLQMISDYLMQNEIGFYSSHMSAAYLPCFDPERAFTLVREPTEQVLSYYVFQKKHGRTQQSLEAFIEDPRNQNVQTQAFGCAEMDRLALVGILEAYEAFVERLNRRFGLAFKVAHKNARGLASRLTGPKPSPALRAYVERLNASDMDLYERAVARWSRIAASPA</sequence>
<evidence type="ECO:0000313" key="1">
    <source>
        <dbReference type="EMBL" id="ACL60000.1"/>
    </source>
</evidence>
<dbReference type="EMBL" id="CP001349">
    <property type="protein sequence ID" value="ACL60000.1"/>
    <property type="molecule type" value="Genomic_DNA"/>
</dbReference>
<dbReference type="InterPro" id="IPR027417">
    <property type="entry name" value="P-loop_NTPase"/>
</dbReference>
<dbReference type="SUPFAM" id="SSF52540">
    <property type="entry name" value="P-loop containing nucleoside triphosphate hydrolases"/>
    <property type="match status" value="1"/>
</dbReference>
<dbReference type="Gene3D" id="3.40.50.300">
    <property type="entry name" value="P-loop containing nucleotide triphosphate hydrolases"/>
    <property type="match status" value="1"/>
</dbReference>
<proteinExistence type="predicted"/>
<keyword evidence="2" id="KW-1185">Reference proteome</keyword>
<evidence type="ECO:0000313" key="2">
    <source>
        <dbReference type="Proteomes" id="UP000008207"/>
    </source>
</evidence>
<reference evidence="1 2" key="1">
    <citation type="submission" date="2009-01" db="EMBL/GenBank/DDBJ databases">
        <title>Complete sequence of chromosome of Methylobacterium nodulans ORS 2060.</title>
        <authorList>
            <consortium name="US DOE Joint Genome Institute"/>
            <person name="Lucas S."/>
            <person name="Copeland A."/>
            <person name="Lapidus A."/>
            <person name="Glavina del Rio T."/>
            <person name="Dalin E."/>
            <person name="Tice H."/>
            <person name="Bruce D."/>
            <person name="Goodwin L."/>
            <person name="Pitluck S."/>
            <person name="Sims D."/>
            <person name="Brettin T."/>
            <person name="Detter J.C."/>
            <person name="Han C."/>
            <person name="Larimer F."/>
            <person name="Land M."/>
            <person name="Hauser L."/>
            <person name="Kyrpides N."/>
            <person name="Ivanova N."/>
            <person name="Marx C.J."/>
            <person name="Richardson P."/>
        </authorList>
    </citation>
    <scope>NUCLEOTIDE SEQUENCE [LARGE SCALE GENOMIC DNA]</scope>
    <source>
        <strain evidence="2">LMG 21967 / CNCM I-2342 / ORS 2060</strain>
    </source>
</reference>
<dbReference type="OrthoDB" id="7992362at2"/>
<protein>
    <recommendedName>
        <fullName evidence="3">Sulfotransferase family protein</fullName>
    </recommendedName>
</protein>
<dbReference type="eggNOG" id="ENOG5030VDH">
    <property type="taxonomic scope" value="Bacteria"/>
</dbReference>
<dbReference type="Proteomes" id="UP000008207">
    <property type="component" value="Chromosome"/>
</dbReference>
<gene>
    <name evidence="1" type="ordered locus">Mnod_5154</name>
</gene>
<dbReference type="HOGENOM" id="CLU_054547_1_0_5"/>
<dbReference type="KEGG" id="mno:Mnod_5154"/>
<accession>B8IJY7</accession>
<organism evidence="1 2">
    <name type="scientific">Methylobacterium nodulans (strain LMG 21967 / CNCM I-2342 / ORS 2060)</name>
    <dbReference type="NCBI Taxonomy" id="460265"/>
    <lineage>
        <taxon>Bacteria</taxon>
        <taxon>Pseudomonadati</taxon>
        <taxon>Pseudomonadota</taxon>
        <taxon>Alphaproteobacteria</taxon>
        <taxon>Hyphomicrobiales</taxon>
        <taxon>Methylobacteriaceae</taxon>
        <taxon>Methylobacterium</taxon>
    </lineage>
</organism>
<dbReference type="AlphaFoldDB" id="B8IJY7"/>
<name>B8IJY7_METNO</name>
<evidence type="ECO:0008006" key="3">
    <source>
        <dbReference type="Google" id="ProtNLM"/>
    </source>
</evidence>